<name>A0A9P7GPG8_9AGAR</name>
<dbReference type="SUPFAM" id="SSF82171">
    <property type="entry name" value="DPP6 N-terminal domain-like"/>
    <property type="match status" value="1"/>
</dbReference>
<feature type="region of interest" description="Disordered" evidence="1">
    <location>
        <begin position="530"/>
        <end position="561"/>
    </location>
</feature>
<dbReference type="InterPro" id="IPR045142">
    <property type="entry name" value="BCAS3-like"/>
</dbReference>
<dbReference type="AlphaFoldDB" id="A0A9P7GPG8"/>
<feature type="domain" description="BCAS3 WD40" evidence="2">
    <location>
        <begin position="634"/>
        <end position="697"/>
    </location>
</feature>
<feature type="region of interest" description="Disordered" evidence="1">
    <location>
        <begin position="1191"/>
        <end position="1210"/>
    </location>
</feature>
<feature type="region of interest" description="Disordered" evidence="1">
    <location>
        <begin position="747"/>
        <end position="774"/>
    </location>
</feature>
<accession>A0A9P7GPG8</accession>
<reference evidence="3" key="1">
    <citation type="submission" date="2021-02" db="EMBL/GenBank/DDBJ databases">
        <authorList>
            <person name="Nieuwenhuis M."/>
            <person name="Van De Peppel L.J.J."/>
        </authorList>
    </citation>
    <scope>NUCLEOTIDE SEQUENCE</scope>
    <source>
        <strain evidence="3">D49</strain>
    </source>
</reference>
<dbReference type="Pfam" id="PF21034">
    <property type="entry name" value="BCAS3_WD40"/>
    <property type="match status" value="1"/>
</dbReference>
<proteinExistence type="predicted"/>
<feature type="compositionally biased region" description="Basic and acidic residues" evidence="1">
    <location>
        <begin position="532"/>
        <end position="546"/>
    </location>
</feature>
<dbReference type="SUPFAM" id="SSF69322">
    <property type="entry name" value="Tricorn protease domain 2"/>
    <property type="match status" value="1"/>
</dbReference>
<feature type="compositionally biased region" description="Polar residues" evidence="1">
    <location>
        <begin position="80"/>
        <end position="101"/>
    </location>
</feature>
<dbReference type="InterPro" id="IPR048382">
    <property type="entry name" value="BCAS3_WD40"/>
</dbReference>
<organism evidence="3 4">
    <name type="scientific">Sphagnurus paluster</name>
    <dbReference type="NCBI Taxonomy" id="117069"/>
    <lineage>
        <taxon>Eukaryota</taxon>
        <taxon>Fungi</taxon>
        <taxon>Dikarya</taxon>
        <taxon>Basidiomycota</taxon>
        <taxon>Agaricomycotina</taxon>
        <taxon>Agaricomycetes</taxon>
        <taxon>Agaricomycetidae</taxon>
        <taxon>Agaricales</taxon>
        <taxon>Tricholomatineae</taxon>
        <taxon>Lyophyllaceae</taxon>
        <taxon>Sphagnurus</taxon>
    </lineage>
</organism>
<evidence type="ECO:0000313" key="4">
    <source>
        <dbReference type="Proteomes" id="UP000717328"/>
    </source>
</evidence>
<feature type="region of interest" description="Disordered" evidence="1">
    <location>
        <begin position="432"/>
        <end position="470"/>
    </location>
</feature>
<feature type="compositionally biased region" description="Polar residues" evidence="1">
    <location>
        <begin position="747"/>
        <end position="758"/>
    </location>
</feature>
<feature type="compositionally biased region" description="Basic and acidic residues" evidence="1">
    <location>
        <begin position="1191"/>
        <end position="1201"/>
    </location>
</feature>
<dbReference type="EMBL" id="JABCKI010000031">
    <property type="protein sequence ID" value="KAG5653843.1"/>
    <property type="molecule type" value="Genomic_DNA"/>
</dbReference>
<keyword evidence="4" id="KW-1185">Reference proteome</keyword>
<comment type="caution">
    <text evidence="3">The sequence shown here is derived from an EMBL/GenBank/DDBJ whole genome shotgun (WGS) entry which is preliminary data.</text>
</comment>
<feature type="compositionally biased region" description="Pro residues" evidence="1">
    <location>
        <begin position="433"/>
        <end position="445"/>
    </location>
</feature>
<dbReference type="GO" id="GO:0042594">
    <property type="term" value="P:response to starvation"/>
    <property type="evidence" value="ECO:0007669"/>
    <property type="project" value="TreeGrafter"/>
</dbReference>
<dbReference type="Proteomes" id="UP000717328">
    <property type="component" value="Unassembled WGS sequence"/>
</dbReference>
<sequence>MLSPLHAHILHSQLQSLLQTLADLSDRDSSHPSPFDRLPVDDEDDEDSVPPVPIPVPQSQTPQLSALNLSPEQELRSFGHGSSSGVARTIRASNPPTNLPTSKRFPAPRPLTRIEDARPARAILDLGTGTPGGFVSDQRQRPSQDKVSWARWDHVSTSPSRRLLLIAYPATFQIYDATDLNNLTEVLRVPISAFEQSPDATGPDELLCARVLPWEKSEDVLLGLAFSSGTFLTYSLTTHSVINWRNIGVSIVSFEASRAFVVVSTTTPPSLHVLAAHSLATLHVVPSGQLAAHAPPPTSFVGSSAGNAAGVVSSASAMLASAFGSIVGASAGGDATYLHHQRRASYASYNDSPLQHYGYPHIHNHEEQDNLYDNAREQHQYHQHQHQTYTNMNTNIDKDTNPLNNVLPVPPPQPDPQPIYALHHRLLAYAAPAPAPANPTPPGAGPDPSATAHNVLASDAGNTQPSTSTSTAISVATEAATAARSVWGGMRVLGGLAVSAARSRIASGGGIGGSSAVTETSDVGRLFSRSAPEGREREIARKRLEDAGSTEAEEDRVEGDGKGGGGVVVAVLDLAGCDGQAPPGKVLEFAVGSGSSGVGEKLSRLEWGPDGCSLGAVLKDGSAMQVYNIRPRAQGREEHVYQLRRGRTGAVVEGVAWNGDGRWVALGTRNRTVHLFGVNPYGGKTDVKSHLEGRVRNVYRPQPITTELSPLVRLRAPPPPVSESLPAPLAFTFLAPADTPQHLLPTHPNSTAAISVSPPTQPGDTRRRASPARRPAQFQDILLFDPVDASLTLRRVLLEMRSKEQGVGAGVAGLVGALGGTSISLPGMGMMAIGGTAGSPGAAGRRSNSRSRAAQGQVEAQAELAARESTIMTWSLRKRESGEVRKILRVGGEEKLVEAEVDIEVRGPADWLAQAELSTHSKSPKILPRSIYLSHQFSFHTLGEDYHALIRRYQFDIGGHKIDVRREVQVSAYSGGSNISGESFVEGGYDTRHRTLSSSFDEPLASALSNELEHAHVPGVLPMYPNGGTPSSYSSSPFRSAIPIRSLGIGDGVSESIGRIRRELHKVRSPRLRPRPDSSLSASVPLEFDEEDEDFLARDHEESLALSGSMRAVSRETSRGDGDSGPTLSTPATSARALESEEDLLVGQVMEKVDDAWGAWSAEDKLAVEEVERFDTIDVLGLLDEEQARVRVQRSDAGETRRKSRARRRA</sequence>
<dbReference type="PANTHER" id="PTHR13268:SF0">
    <property type="entry name" value="BCAS3 MICROTUBULE ASSOCIATED CELL MIGRATION FACTOR"/>
    <property type="match status" value="1"/>
</dbReference>
<evidence type="ECO:0000256" key="1">
    <source>
        <dbReference type="SAM" id="MobiDB-lite"/>
    </source>
</evidence>
<dbReference type="OrthoDB" id="25778at2759"/>
<feature type="region of interest" description="Disordered" evidence="1">
    <location>
        <begin position="75"/>
        <end position="109"/>
    </location>
</feature>
<feature type="region of interest" description="Disordered" evidence="1">
    <location>
        <begin position="1106"/>
        <end position="1136"/>
    </location>
</feature>
<gene>
    <name evidence="3" type="ORF">H0H81_010116</name>
</gene>
<feature type="region of interest" description="Disordered" evidence="1">
    <location>
        <begin position="25"/>
        <end position="63"/>
    </location>
</feature>
<feature type="compositionally biased region" description="Basic and acidic residues" evidence="1">
    <location>
        <begin position="1113"/>
        <end position="1122"/>
    </location>
</feature>
<protein>
    <recommendedName>
        <fullName evidence="2">BCAS3 WD40 domain-containing protein</fullName>
    </recommendedName>
</protein>
<reference evidence="3" key="2">
    <citation type="submission" date="2021-10" db="EMBL/GenBank/DDBJ databases">
        <title>Phylogenomics reveals ancestral predisposition of the termite-cultivated fungus Termitomyces towards a domesticated lifestyle.</title>
        <authorList>
            <person name="Auxier B."/>
            <person name="Grum-Grzhimaylo A."/>
            <person name="Cardenas M.E."/>
            <person name="Lodge J.D."/>
            <person name="Laessoe T."/>
            <person name="Pedersen O."/>
            <person name="Smith M.E."/>
            <person name="Kuyper T.W."/>
            <person name="Franco-Molano E.A."/>
            <person name="Baroni T.J."/>
            <person name="Aanen D.K."/>
        </authorList>
    </citation>
    <scope>NUCLEOTIDE SEQUENCE</scope>
    <source>
        <strain evidence="3">D49</strain>
    </source>
</reference>
<dbReference type="GO" id="GO:0006914">
    <property type="term" value="P:autophagy"/>
    <property type="evidence" value="ECO:0007669"/>
    <property type="project" value="InterPro"/>
</dbReference>
<evidence type="ECO:0000259" key="2">
    <source>
        <dbReference type="Pfam" id="PF21034"/>
    </source>
</evidence>
<dbReference type="PANTHER" id="PTHR13268">
    <property type="entry name" value="BREAST CARCINOMA AMPLIFIED SEQUENCE 3"/>
    <property type="match status" value="1"/>
</dbReference>
<evidence type="ECO:0000313" key="3">
    <source>
        <dbReference type="EMBL" id="KAG5653843.1"/>
    </source>
</evidence>
<dbReference type="GO" id="GO:0005737">
    <property type="term" value="C:cytoplasm"/>
    <property type="evidence" value="ECO:0007669"/>
    <property type="project" value="TreeGrafter"/>
</dbReference>